<organism evidence="2 3">
    <name type="scientific">Pavo cristatus</name>
    <name type="common">Indian peafowl</name>
    <name type="synonym">Blue peafowl</name>
    <dbReference type="NCBI Taxonomy" id="9049"/>
    <lineage>
        <taxon>Eukaryota</taxon>
        <taxon>Metazoa</taxon>
        <taxon>Chordata</taxon>
        <taxon>Craniata</taxon>
        <taxon>Vertebrata</taxon>
        <taxon>Euteleostomi</taxon>
        <taxon>Archelosauria</taxon>
        <taxon>Archosauria</taxon>
        <taxon>Dinosauria</taxon>
        <taxon>Saurischia</taxon>
        <taxon>Theropoda</taxon>
        <taxon>Coelurosauria</taxon>
        <taxon>Aves</taxon>
        <taxon>Neognathae</taxon>
        <taxon>Galloanserae</taxon>
        <taxon>Galliformes</taxon>
        <taxon>Phasianidae</taxon>
        <taxon>Phasianinae</taxon>
        <taxon>Pavo</taxon>
    </lineage>
</organism>
<accession>A0A8C9FB92</accession>
<keyword evidence="3" id="KW-1185">Reference proteome</keyword>
<dbReference type="Ensembl" id="ENSPSTT00000012815.1">
    <property type="protein sequence ID" value="ENSPSTP00000012220.1"/>
    <property type="gene ID" value="ENSPSTG00000008611.1"/>
</dbReference>
<name>A0A8C9FB92_PAVCR</name>
<protein>
    <recommendedName>
        <fullName evidence="1">Proteasome alpha-type subunits domain-containing protein</fullName>
    </recommendedName>
</protein>
<reference evidence="2" key="2">
    <citation type="submission" date="2025-09" db="UniProtKB">
        <authorList>
            <consortium name="Ensembl"/>
        </authorList>
    </citation>
    <scope>IDENTIFICATION</scope>
</reference>
<dbReference type="SUPFAM" id="SSF56235">
    <property type="entry name" value="N-terminal nucleophile aminohydrolases (Ntn hydrolases)"/>
    <property type="match status" value="1"/>
</dbReference>
<feature type="domain" description="Proteasome alpha-type subunits" evidence="1">
    <location>
        <begin position="8"/>
        <end position="30"/>
    </location>
</feature>
<dbReference type="SMART" id="SM00948">
    <property type="entry name" value="Proteasome_A_N"/>
    <property type="match status" value="1"/>
</dbReference>
<evidence type="ECO:0000313" key="3">
    <source>
        <dbReference type="Proteomes" id="UP000694428"/>
    </source>
</evidence>
<evidence type="ECO:0000259" key="1">
    <source>
        <dbReference type="PROSITE" id="PS00388"/>
    </source>
</evidence>
<dbReference type="Gene3D" id="3.60.20.10">
    <property type="entry name" value="Glutamine Phosphoribosylpyrophosphate, subunit 1, domain 1"/>
    <property type="match status" value="1"/>
</dbReference>
<sequence length="53" mass="5961">MSSIGTGYDLSASTFSPDGRVFQVEYAMKAVENRPFSKQLMALWVELILTVQF</sequence>
<dbReference type="InterPro" id="IPR029055">
    <property type="entry name" value="Ntn_hydrolases_N"/>
</dbReference>
<proteinExistence type="predicted"/>
<dbReference type="Pfam" id="PF10584">
    <property type="entry name" value="Proteasome_A_N"/>
    <property type="match status" value="1"/>
</dbReference>
<dbReference type="PROSITE" id="PS00388">
    <property type="entry name" value="PROTEASOME_ALPHA_1"/>
    <property type="match status" value="1"/>
</dbReference>
<evidence type="ECO:0000313" key="2">
    <source>
        <dbReference type="Ensembl" id="ENSPSTP00000012220.1"/>
    </source>
</evidence>
<dbReference type="InterPro" id="IPR000426">
    <property type="entry name" value="Proteasome_asu_N"/>
</dbReference>
<dbReference type="GO" id="GO:0006511">
    <property type="term" value="P:ubiquitin-dependent protein catabolic process"/>
    <property type="evidence" value="ECO:0007669"/>
    <property type="project" value="InterPro"/>
</dbReference>
<dbReference type="GO" id="GO:0019773">
    <property type="term" value="C:proteasome core complex, alpha-subunit complex"/>
    <property type="evidence" value="ECO:0007669"/>
    <property type="project" value="InterPro"/>
</dbReference>
<dbReference type="Proteomes" id="UP000694428">
    <property type="component" value="Unplaced"/>
</dbReference>
<dbReference type="AlphaFoldDB" id="A0A8C9FB92"/>
<reference evidence="2" key="1">
    <citation type="submission" date="2025-08" db="UniProtKB">
        <authorList>
            <consortium name="Ensembl"/>
        </authorList>
    </citation>
    <scope>IDENTIFICATION</scope>
</reference>